<dbReference type="GO" id="GO:0016020">
    <property type="term" value="C:membrane"/>
    <property type="evidence" value="ECO:0007669"/>
    <property type="project" value="UniProtKB-SubCell"/>
</dbReference>
<evidence type="ECO:0000313" key="8">
    <source>
        <dbReference type="Proteomes" id="UP000054538"/>
    </source>
</evidence>
<dbReference type="InterPro" id="IPR059112">
    <property type="entry name" value="CysZ/EI24"/>
</dbReference>
<feature type="transmembrane region" description="Helical" evidence="6">
    <location>
        <begin position="103"/>
        <end position="122"/>
    </location>
</feature>
<keyword evidence="8" id="KW-1185">Reference proteome</keyword>
<sequence>MHHRPQPNEYANYRQSPSRAAYPTFLSLHETLWLQTKWCLRGLFDAFRWDLVVRTATSDPEIRSNVIKSLLLNMLSLVSIYTFDIILQPLVHDHPSWFHRNVGWFYRVLWLLPVVGVSFYLNSSWCSIIAKRTFVLQHGNRAPHQQPVTYTGMLTMLATSAYRAVMVFTSVLVSLALGTIPYGGPMISFGFMCWIDAYYCFEFIWIARGLSLSSRVRHVEERWAYYFAFGLPSAAICTWGSGLANAALFALLFPAYIVMAVHSTPVPQDPFNPHSSSEGSDAVRFPSPLVPIRLPIFAVVIWLNDLIVRILSVGGSVGQPHHHRVPSNSSEKAEEGAGIELNRIASRTRRPSQQFQSPRRTVDRHVVRSSDRRKRD</sequence>
<protein>
    <submittedName>
        <fullName evidence="7">Uncharacterized protein</fullName>
    </submittedName>
</protein>
<feature type="transmembrane region" description="Helical" evidence="6">
    <location>
        <begin position="226"/>
        <end position="257"/>
    </location>
</feature>
<reference evidence="8" key="2">
    <citation type="submission" date="2015-01" db="EMBL/GenBank/DDBJ databases">
        <title>Evolutionary Origins and Diversification of the Mycorrhizal Mutualists.</title>
        <authorList>
            <consortium name="DOE Joint Genome Institute"/>
            <consortium name="Mycorrhizal Genomics Consortium"/>
            <person name="Kohler A."/>
            <person name="Kuo A."/>
            <person name="Nagy L.G."/>
            <person name="Floudas D."/>
            <person name="Copeland A."/>
            <person name="Barry K.W."/>
            <person name="Cichocki N."/>
            <person name="Veneault-Fourrey C."/>
            <person name="LaButti K."/>
            <person name="Lindquist E.A."/>
            <person name="Lipzen A."/>
            <person name="Lundell T."/>
            <person name="Morin E."/>
            <person name="Murat C."/>
            <person name="Riley R."/>
            <person name="Ohm R."/>
            <person name="Sun H."/>
            <person name="Tunlid A."/>
            <person name="Henrissat B."/>
            <person name="Grigoriev I.V."/>
            <person name="Hibbett D.S."/>
            <person name="Martin F."/>
        </authorList>
    </citation>
    <scope>NUCLEOTIDE SEQUENCE [LARGE SCALE GENOMIC DNA]</scope>
    <source>
        <strain evidence="8">Ve08.2h10</strain>
    </source>
</reference>
<proteinExistence type="predicted"/>
<keyword evidence="3 6" id="KW-1133">Transmembrane helix</keyword>
<dbReference type="OrthoDB" id="266518at2759"/>
<dbReference type="EMBL" id="KN824937">
    <property type="protein sequence ID" value="KIK97413.1"/>
    <property type="molecule type" value="Genomic_DNA"/>
</dbReference>
<dbReference type="AlphaFoldDB" id="A0A0D0DTT2"/>
<dbReference type="PANTHER" id="PTHR21389:SF0">
    <property type="entry name" value="ETOPOSIDE-INDUCED PROTEIN 2.4 HOMOLOG"/>
    <property type="match status" value="1"/>
</dbReference>
<accession>A0A0D0DTT2</accession>
<evidence type="ECO:0000256" key="5">
    <source>
        <dbReference type="SAM" id="MobiDB-lite"/>
    </source>
</evidence>
<dbReference type="GO" id="GO:0005783">
    <property type="term" value="C:endoplasmic reticulum"/>
    <property type="evidence" value="ECO:0007669"/>
    <property type="project" value="TreeGrafter"/>
</dbReference>
<keyword evidence="2 6" id="KW-0812">Transmembrane</keyword>
<feature type="transmembrane region" description="Helical" evidence="6">
    <location>
        <begin position="186"/>
        <end position="205"/>
    </location>
</feature>
<evidence type="ECO:0000256" key="4">
    <source>
        <dbReference type="ARBA" id="ARBA00023136"/>
    </source>
</evidence>
<feature type="region of interest" description="Disordered" evidence="5">
    <location>
        <begin position="317"/>
        <end position="376"/>
    </location>
</feature>
<comment type="subcellular location">
    <subcellularLocation>
        <location evidence="1">Membrane</location>
        <topology evidence="1">Multi-pass membrane protein</topology>
    </subcellularLocation>
</comment>
<dbReference type="HOGENOM" id="CLU_046461_0_0_1"/>
<evidence type="ECO:0000256" key="1">
    <source>
        <dbReference type="ARBA" id="ARBA00004141"/>
    </source>
</evidence>
<feature type="transmembrane region" description="Helical" evidence="6">
    <location>
        <begin position="70"/>
        <end position="91"/>
    </location>
</feature>
<evidence type="ECO:0000256" key="3">
    <source>
        <dbReference type="ARBA" id="ARBA00022989"/>
    </source>
</evidence>
<dbReference type="PANTHER" id="PTHR21389">
    <property type="entry name" value="P53 INDUCED PROTEIN"/>
    <property type="match status" value="1"/>
</dbReference>
<keyword evidence="4 6" id="KW-0472">Membrane</keyword>
<dbReference type="GO" id="GO:0016236">
    <property type="term" value="P:macroautophagy"/>
    <property type="evidence" value="ECO:0007669"/>
    <property type="project" value="TreeGrafter"/>
</dbReference>
<organism evidence="7 8">
    <name type="scientific">Paxillus rubicundulus Ve08.2h10</name>
    <dbReference type="NCBI Taxonomy" id="930991"/>
    <lineage>
        <taxon>Eukaryota</taxon>
        <taxon>Fungi</taxon>
        <taxon>Dikarya</taxon>
        <taxon>Basidiomycota</taxon>
        <taxon>Agaricomycotina</taxon>
        <taxon>Agaricomycetes</taxon>
        <taxon>Agaricomycetidae</taxon>
        <taxon>Boletales</taxon>
        <taxon>Paxilineae</taxon>
        <taxon>Paxillaceae</taxon>
        <taxon>Paxillus</taxon>
    </lineage>
</organism>
<name>A0A0D0DTT2_9AGAM</name>
<evidence type="ECO:0000256" key="2">
    <source>
        <dbReference type="ARBA" id="ARBA00022692"/>
    </source>
</evidence>
<feature type="compositionally biased region" description="Basic and acidic residues" evidence="5">
    <location>
        <begin position="360"/>
        <end position="370"/>
    </location>
</feature>
<feature type="transmembrane region" description="Helical" evidence="6">
    <location>
        <begin position="161"/>
        <end position="180"/>
    </location>
</feature>
<reference evidence="7 8" key="1">
    <citation type="submission" date="2014-04" db="EMBL/GenBank/DDBJ databases">
        <authorList>
            <consortium name="DOE Joint Genome Institute"/>
            <person name="Kuo A."/>
            <person name="Kohler A."/>
            <person name="Jargeat P."/>
            <person name="Nagy L.G."/>
            <person name="Floudas D."/>
            <person name="Copeland A."/>
            <person name="Barry K.W."/>
            <person name="Cichocki N."/>
            <person name="Veneault-Fourrey C."/>
            <person name="LaButti K."/>
            <person name="Lindquist E.A."/>
            <person name="Lipzen A."/>
            <person name="Lundell T."/>
            <person name="Morin E."/>
            <person name="Murat C."/>
            <person name="Sun H."/>
            <person name="Tunlid A."/>
            <person name="Henrissat B."/>
            <person name="Grigoriev I.V."/>
            <person name="Hibbett D.S."/>
            <person name="Martin F."/>
            <person name="Nordberg H.P."/>
            <person name="Cantor M.N."/>
            <person name="Hua S.X."/>
        </authorList>
    </citation>
    <scope>NUCLEOTIDE SEQUENCE [LARGE SCALE GENOMIC DNA]</scope>
    <source>
        <strain evidence="7 8">Ve08.2h10</strain>
    </source>
</reference>
<evidence type="ECO:0000256" key="6">
    <source>
        <dbReference type="SAM" id="Phobius"/>
    </source>
</evidence>
<gene>
    <name evidence="7" type="ORF">PAXRUDRAFT_136364</name>
</gene>
<evidence type="ECO:0000313" key="7">
    <source>
        <dbReference type="EMBL" id="KIK97413.1"/>
    </source>
</evidence>
<dbReference type="Pfam" id="PF07264">
    <property type="entry name" value="EI24"/>
    <property type="match status" value="1"/>
</dbReference>
<dbReference type="Proteomes" id="UP000054538">
    <property type="component" value="Unassembled WGS sequence"/>
</dbReference>
<dbReference type="InParanoid" id="A0A0D0DTT2"/>